<proteinExistence type="predicted"/>
<comment type="caution">
    <text evidence="3">The sequence shown here is derived from an EMBL/GenBank/DDBJ whole genome shotgun (WGS) entry which is preliminary data.</text>
</comment>
<evidence type="ECO:0000259" key="2">
    <source>
        <dbReference type="Pfam" id="PF03067"/>
    </source>
</evidence>
<evidence type="ECO:0000313" key="3">
    <source>
        <dbReference type="EMBL" id="GAX22944.1"/>
    </source>
</evidence>
<organism evidence="3 4">
    <name type="scientific">Fistulifera solaris</name>
    <name type="common">Oleaginous diatom</name>
    <dbReference type="NCBI Taxonomy" id="1519565"/>
    <lineage>
        <taxon>Eukaryota</taxon>
        <taxon>Sar</taxon>
        <taxon>Stramenopiles</taxon>
        <taxon>Ochrophyta</taxon>
        <taxon>Bacillariophyta</taxon>
        <taxon>Bacillariophyceae</taxon>
        <taxon>Bacillariophycidae</taxon>
        <taxon>Naviculales</taxon>
        <taxon>Naviculaceae</taxon>
        <taxon>Fistulifera</taxon>
    </lineage>
</organism>
<evidence type="ECO:0000313" key="4">
    <source>
        <dbReference type="Proteomes" id="UP000198406"/>
    </source>
</evidence>
<sequence length="331" mass="35900">MIASLGSLSSLLSLVHSHGYVSSPRSRNWAAHENGTDGQEAGKAKKEYCPHCLNRNNGVCGYTDTNDYDEWVDSLGIPIPWESQGAYNSGDVIRMNFTIPVHHGGHIEIRACPNGHASNWDCFTDSSRSLLFVKDVLYDIPADPVHPDRGYLAGWSEGYTEYVHDYQLPQGIHGEEVLLQWKYITSNSCKPPNYDAYFTGGNSQVKILPSEWYSPTVSDCNLPYPQNGDPSLPGTPEQFFGCIEVSVAPPPPSASTATGSPVQIPVSAPVAPLTGTVAQPTGPASPVTQPIAPATEPAGESVVPTSGTKRYDARVTAYLGIWLAWFWIHVL</sequence>
<dbReference type="EMBL" id="BDSP01000191">
    <property type="protein sequence ID" value="GAX22944.1"/>
    <property type="molecule type" value="Genomic_DNA"/>
</dbReference>
<gene>
    <name evidence="3" type="ORF">FisN_24Lh239</name>
</gene>
<dbReference type="Proteomes" id="UP000198406">
    <property type="component" value="Unassembled WGS sequence"/>
</dbReference>
<dbReference type="InParanoid" id="A0A1Z5K9P1"/>
<keyword evidence="1" id="KW-0732">Signal</keyword>
<feature type="domain" description="Chitin-binding type-4" evidence="2">
    <location>
        <begin position="18"/>
        <end position="245"/>
    </location>
</feature>
<keyword evidence="4" id="KW-1185">Reference proteome</keyword>
<accession>A0A1Z5K9P1</accession>
<feature type="chain" id="PRO_5012283635" description="Chitin-binding type-4 domain-containing protein" evidence="1">
    <location>
        <begin position="18"/>
        <end position="331"/>
    </location>
</feature>
<dbReference type="AlphaFoldDB" id="A0A1Z5K9P1"/>
<feature type="signal peptide" evidence="1">
    <location>
        <begin position="1"/>
        <end position="17"/>
    </location>
</feature>
<dbReference type="OrthoDB" id="47267at2759"/>
<evidence type="ECO:0000256" key="1">
    <source>
        <dbReference type="SAM" id="SignalP"/>
    </source>
</evidence>
<dbReference type="InterPro" id="IPR004302">
    <property type="entry name" value="Cellulose/chitin-bd_N"/>
</dbReference>
<reference evidence="3 4" key="1">
    <citation type="journal article" date="2015" name="Plant Cell">
        <title>Oil accumulation by the oleaginous diatom Fistulifera solaris as revealed by the genome and transcriptome.</title>
        <authorList>
            <person name="Tanaka T."/>
            <person name="Maeda Y."/>
            <person name="Veluchamy A."/>
            <person name="Tanaka M."/>
            <person name="Abida H."/>
            <person name="Marechal E."/>
            <person name="Bowler C."/>
            <person name="Muto M."/>
            <person name="Sunaga Y."/>
            <person name="Tanaka M."/>
            <person name="Yoshino T."/>
            <person name="Taniguchi T."/>
            <person name="Fukuda Y."/>
            <person name="Nemoto M."/>
            <person name="Matsumoto M."/>
            <person name="Wong P.S."/>
            <person name="Aburatani S."/>
            <person name="Fujibuchi W."/>
        </authorList>
    </citation>
    <scope>NUCLEOTIDE SEQUENCE [LARGE SCALE GENOMIC DNA]</scope>
    <source>
        <strain evidence="3 4">JPCC DA0580</strain>
    </source>
</reference>
<name>A0A1Z5K9P1_FISSO</name>
<dbReference type="Pfam" id="PF03067">
    <property type="entry name" value="LPMO_10"/>
    <property type="match status" value="1"/>
</dbReference>
<protein>
    <recommendedName>
        <fullName evidence="2">Chitin-binding type-4 domain-containing protein</fullName>
    </recommendedName>
</protein>